<reference evidence="1" key="1">
    <citation type="submission" date="2016-11" db="EMBL/GenBank/DDBJ databases">
        <title>Evolution of class 1 integrons: mobilization and dispersal via food-borne bacteria.</title>
        <authorList>
            <person name="Ghaly T.M."/>
            <person name="Chow L."/>
            <person name="Asher A.J."/>
            <person name="Waldron L.S."/>
            <person name="Gillings M.R."/>
        </authorList>
    </citation>
    <scope>NUCLEOTIDE SEQUENCE</scope>
    <source>
        <strain evidence="1">MN201516</strain>
        <plasmid evidence="1">pOP-I</plasmid>
    </source>
</reference>
<name>A0A217EVX5_ENTCL</name>
<dbReference type="EMBL" id="KY126370">
    <property type="protein sequence ID" value="ARB02493.1"/>
    <property type="molecule type" value="Genomic_DNA"/>
</dbReference>
<geneLocation type="plasmid" evidence="1">
    <name>pOP-I</name>
</geneLocation>
<protein>
    <submittedName>
        <fullName evidence="1">Uncharacterized protein</fullName>
    </submittedName>
</protein>
<keyword evidence="1" id="KW-0614">Plasmid</keyword>
<gene>
    <name evidence="1" type="ORF">MN023</name>
</gene>
<dbReference type="RefSeq" id="WP_047345407.1">
    <property type="nucleotide sequence ID" value="NZ_KY126370.1"/>
</dbReference>
<evidence type="ECO:0000313" key="1">
    <source>
        <dbReference type="EMBL" id="ARB02493.1"/>
    </source>
</evidence>
<sequence length="155" mass="17684">MFRLTCIDLDNGEFAVYINNHYLGSEDGSGEKLYLGDVLERLSRMPGVHLQTIQQPVPDDEEWCWNDVADSLLTPSHALRREMTVGGMITRLQEYPLVALCTGTFWLEDDFLEVDASLDSASIAAAMERAYYSHDANYGFNWDHLRFAIDEVKRT</sequence>
<dbReference type="AlphaFoldDB" id="A0A217EVX5"/>
<accession>A0A217EVX5</accession>
<proteinExistence type="predicted"/>
<organism evidence="1">
    <name type="scientific">Enterobacter cloacae subsp. cloacae</name>
    <dbReference type="NCBI Taxonomy" id="336306"/>
    <lineage>
        <taxon>Bacteria</taxon>
        <taxon>Pseudomonadati</taxon>
        <taxon>Pseudomonadota</taxon>
        <taxon>Gammaproteobacteria</taxon>
        <taxon>Enterobacterales</taxon>
        <taxon>Enterobacteriaceae</taxon>
        <taxon>Enterobacter</taxon>
        <taxon>Enterobacter cloacae complex</taxon>
    </lineage>
</organism>